<keyword evidence="2" id="KW-0255">Endonuclease</keyword>
<feature type="domain" description="LTD" evidence="6">
    <location>
        <begin position="190"/>
        <end position="313"/>
    </location>
</feature>
<dbReference type="SUPFAM" id="SSF50199">
    <property type="entry name" value="Staphylococcal nuclease"/>
    <property type="match status" value="1"/>
</dbReference>
<evidence type="ECO:0000259" key="5">
    <source>
        <dbReference type="PROSITE" id="PS50830"/>
    </source>
</evidence>
<dbReference type="SUPFAM" id="SSF74853">
    <property type="entry name" value="Lamin A/C globular tail domain"/>
    <property type="match status" value="1"/>
</dbReference>
<dbReference type="InterPro" id="IPR001322">
    <property type="entry name" value="Lamin_tail_dom"/>
</dbReference>
<dbReference type="Gene3D" id="2.60.40.1260">
    <property type="entry name" value="Lamin Tail domain"/>
    <property type="match status" value="1"/>
</dbReference>
<protein>
    <submittedName>
        <fullName evidence="7">Lamin tail domain-containing protein</fullName>
    </submittedName>
</protein>
<comment type="caution">
    <text evidence="7">The sequence shown here is derived from an EMBL/GenBank/DDBJ whole genome shotgun (WGS) entry which is preliminary data.</text>
</comment>
<feature type="region of interest" description="Disordered" evidence="4">
    <location>
        <begin position="27"/>
        <end position="49"/>
    </location>
</feature>
<evidence type="ECO:0000313" key="7">
    <source>
        <dbReference type="EMBL" id="MFC7199347.1"/>
    </source>
</evidence>
<dbReference type="Gene3D" id="2.40.50.90">
    <property type="match status" value="1"/>
</dbReference>
<dbReference type="PROSITE" id="PS51841">
    <property type="entry name" value="LTD"/>
    <property type="match status" value="1"/>
</dbReference>
<dbReference type="InterPro" id="IPR016071">
    <property type="entry name" value="Staphylococal_nuclease_OB-fold"/>
</dbReference>
<name>A0ABD5Z2D4_9EURY</name>
<dbReference type="PANTHER" id="PTHR12302">
    <property type="entry name" value="EBNA2 BINDING PROTEIN P100"/>
    <property type="match status" value="1"/>
</dbReference>
<sequence length="313" mass="33546">MTRTLHAVPAVALALLLVVAGCAGPVPSPETSTTPTGQPTSTAPTTLPAGEGTVVTVVDVADGDTVDIRYRNGTRDTVRLLGVDTPEVWTKNDPTEFRGVPDTEAGRQCLREWGRAASDYTKSRLAGEQVRIVVGGDVRGSYGRLLAHVYVNGTNHNLRLVEQGYARVYRSEFALLDRFLAAQERARNATRGLWQCATPVPDEAGLVVETVHADAAGSESENLNDEYVVFRNAGNETLELGGWTVADAAGHRYRFPAGTTLAPDARLTLHTGSGTNTETDVYWGAGDPVWNNAGDTVTVYNASGTSVLHYEYD</sequence>
<dbReference type="GO" id="GO:0016787">
    <property type="term" value="F:hydrolase activity"/>
    <property type="evidence" value="ECO:0007669"/>
    <property type="project" value="UniProtKB-KW"/>
</dbReference>
<gene>
    <name evidence="7" type="ORF">ACFQJ9_07960</name>
</gene>
<dbReference type="Pfam" id="PF00565">
    <property type="entry name" value="SNase"/>
    <property type="match status" value="1"/>
</dbReference>
<dbReference type="PROSITE" id="PS50830">
    <property type="entry name" value="TNASE_3"/>
    <property type="match status" value="1"/>
</dbReference>
<feature type="domain" description="TNase-like" evidence="5">
    <location>
        <begin position="51"/>
        <end position="196"/>
    </location>
</feature>
<reference evidence="7 8" key="1">
    <citation type="journal article" date="2019" name="Int. J. Syst. Evol. Microbiol.">
        <title>The Global Catalogue of Microorganisms (GCM) 10K type strain sequencing project: providing services to taxonomists for standard genome sequencing and annotation.</title>
        <authorList>
            <consortium name="The Broad Institute Genomics Platform"/>
            <consortium name="The Broad Institute Genome Sequencing Center for Infectious Disease"/>
            <person name="Wu L."/>
            <person name="Ma J."/>
        </authorList>
    </citation>
    <scope>NUCLEOTIDE SEQUENCE [LARGE SCALE GENOMIC DNA]</scope>
    <source>
        <strain evidence="7 8">XZGYJ-43</strain>
    </source>
</reference>
<accession>A0ABD5Z2D4</accession>
<dbReference type="GO" id="GO:0004519">
    <property type="term" value="F:endonuclease activity"/>
    <property type="evidence" value="ECO:0007669"/>
    <property type="project" value="UniProtKB-KW"/>
</dbReference>
<keyword evidence="3" id="KW-0378">Hydrolase</keyword>
<dbReference type="EMBL" id="JBHTAR010000011">
    <property type="protein sequence ID" value="MFC7199347.1"/>
    <property type="molecule type" value="Genomic_DNA"/>
</dbReference>
<dbReference type="Pfam" id="PF00932">
    <property type="entry name" value="LTD"/>
    <property type="match status" value="1"/>
</dbReference>
<evidence type="ECO:0000313" key="8">
    <source>
        <dbReference type="Proteomes" id="UP001596447"/>
    </source>
</evidence>
<organism evidence="7 8">
    <name type="scientific">Halospeciosus flavus</name>
    <dbReference type="NCBI Taxonomy" id="3032283"/>
    <lineage>
        <taxon>Archaea</taxon>
        <taxon>Methanobacteriati</taxon>
        <taxon>Methanobacteriota</taxon>
        <taxon>Stenosarchaea group</taxon>
        <taxon>Halobacteria</taxon>
        <taxon>Halobacteriales</taxon>
        <taxon>Halobacteriaceae</taxon>
        <taxon>Halospeciosus</taxon>
    </lineage>
</organism>
<dbReference type="PROSITE" id="PS51257">
    <property type="entry name" value="PROKAR_LIPOPROTEIN"/>
    <property type="match status" value="1"/>
</dbReference>
<dbReference type="Proteomes" id="UP001596447">
    <property type="component" value="Unassembled WGS sequence"/>
</dbReference>
<dbReference type="RefSeq" id="WP_279529281.1">
    <property type="nucleotide sequence ID" value="NZ_CP122312.1"/>
</dbReference>
<keyword evidence="1" id="KW-0540">Nuclease</keyword>
<dbReference type="PROSITE" id="PS01123">
    <property type="entry name" value="TNASE_1"/>
    <property type="match status" value="1"/>
</dbReference>
<evidence type="ECO:0000256" key="2">
    <source>
        <dbReference type="ARBA" id="ARBA00022759"/>
    </source>
</evidence>
<evidence type="ECO:0000259" key="6">
    <source>
        <dbReference type="PROSITE" id="PS51841"/>
    </source>
</evidence>
<dbReference type="InterPro" id="IPR036415">
    <property type="entry name" value="Lamin_tail_dom_sf"/>
</dbReference>
<dbReference type="SMART" id="SM00318">
    <property type="entry name" value="SNc"/>
    <property type="match status" value="1"/>
</dbReference>
<evidence type="ECO:0000256" key="3">
    <source>
        <dbReference type="ARBA" id="ARBA00022801"/>
    </source>
</evidence>
<keyword evidence="8" id="KW-1185">Reference proteome</keyword>
<evidence type="ECO:0000256" key="1">
    <source>
        <dbReference type="ARBA" id="ARBA00022722"/>
    </source>
</evidence>
<dbReference type="AlphaFoldDB" id="A0ABD5Z2D4"/>
<dbReference type="InterPro" id="IPR035437">
    <property type="entry name" value="SNase_OB-fold_sf"/>
</dbReference>
<evidence type="ECO:0000256" key="4">
    <source>
        <dbReference type="SAM" id="MobiDB-lite"/>
    </source>
</evidence>
<dbReference type="PANTHER" id="PTHR12302:SF3">
    <property type="entry name" value="SERINE_THREONINE-PROTEIN KINASE 31"/>
    <property type="match status" value="1"/>
</dbReference>
<dbReference type="InterPro" id="IPR002071">
    <property type="entry name" value="Thermonucl_AS"/>
</dbReference>
<proteinExistence type="predicted"/>